<comment type="caution">
    <text evidence="11">The sequence shown here is derived from an EMBL/GenBank/DDBJ whole genome shotgun (WGS) entry which is preliminary data.</text>
</comment>
<dbReference type="EMBL" id="MDJW01000009">
    <property type="protein sequence ID" value="OUE19792.1"/>
    <property type="molecule type" value="Genomic_DNA"/>
</dbReference>
<evidence type="ECO:0000256" key="9">
    <source>
        <dbReference type="ARBA" id="ARBA00048090"/>
    </source>
</evidence>
<evidence type="ECO:0000313" key="12">
    <source>
        <dbReference type="Proteomes" id="UP000194837"/>
    </source>
</evidence>
<organism evidence="11 12">
    <name type="scientific">Clavibacter michiganensis</name>
    <dbReference type="NCBI Taxonomy" id="28447"/>
    <lineage>
        <taxon>Bacteria</taxon>
        <taxon>Bacillati</taxon>
        <taxon>Actinomycetota</taxon>
        <taxon>Actinomycetes</taxon>
        <taxon>Micrococcales</taxon>
        <taxon>Microbacteriaceae</taxon>
        <taxon>Clavibacter</taxon>
    </lineage>
</organism>
<dbReference type="NCBIfam" id="TIGR01313">
    <property type="entry name" value="therm_gnt_kin"/>
    <property type="match status" value="1"/>
</dbReference>
<dbReference type="InterPro" id="IPR006001">
    <property type="entry name" value="Therm_gnt_kin"/>
</dbReference>
<evidence type="ECO:0000256" key="3">
    <source>
        <dbReference type="ARBA" id="ARBA00012054"/>
    </source>
</evidence>
<accession>A0A251Y667</accession>
<dbReference type="InterPro" id="IPR027417">
    <property type="entry name" value="P-loop_NTPase"/>
</dbReference>
<dbReference type="AlphaFoldDB" id="A0A251Y667"/>
<gene>
    <name evidence="11" type="primary">gntK_1</name>
    <name evidence="11" type="ORF">BFL34_01934</name>
</gene>
<proteinExistence type="inferred from homology"/>
<reference evidence="11 12" key="1">
    <citation type="submission" date="2016-08" db="EMBL/GenBank/DDBJ databases">
        <title>Genome sequence of Clavibacter michiganensis spp strain CFBP7494.</title>
        <authorList>
            <person name="Thapa S.P."/>
            <person name="Coaker G."/>
            <person name="Jacques M.-A."/>
        </authorList>
    </citation>
    <scope>NUCLEOTIDE SEQUENCE [LARGE SCALE GENOMIC DNA]</scope>
    <source>
        <strain evidence="11">CFBP7494</strain>
    </source>
</reference>
<dbReference type="GO" id="GO:0046316">
    <property type="term" value="F:gluconokinase activity"/>
    <property type="evidence" value="ECO:0007669"/>
    <property type="project" value="UniProtKB-EC"/>
</dbReference>
<keyword evidence="6 10" id="KW-0418">Kinase</keyword>
<dbReference type="GO" id="GO:0005737">
    <property type="term" value="C:cytoplasm"/>
    <property type="evidence" value="ECO:0007669"/>
    <property type="project" value="TreeGrafter"/>
</dbReference>
<dbReference type="PANTHER" id="PTHR43442:SF3">
    <property type="entry name" value="GLUCONOKINASE-RELATED"/>
    <property type="match status" value="1"/>
</dbReference>
<dbReference type="Proteomes" id="UP000194837">
    <property type="component" value="Unassembled WGS sequence"/>
</dbReference>
<evidence type="ECO:0000256" key="1">
    <source>
        <dbReference type="ARBA" id="ARBA00004761"/>
    </source>
</evidence>
<dbReference type="CDD" id="cd02021">
    <property type="entry name" value="GntK"/>
    <property type="match status" value="1"/>
</dbReference>
<dbReference type="Gene3D" id="3.40.50.300">
    <property type="entry name" value="P-loop containing nucleotide triphosphate hydrolases"/>
    <property type="match status" value="1"/>
</dbReference>
<sequence>MAAQPRHVVVMGISGSGKTTIATALAERLGWTFAEADEFHSEANVAKMSAGTPLTDDDRWPWLEAMRDWMGGEARAGRSTVVTCSALKRSYRDLLDSAEGDVRFVHLSGDTELIRERMKTRSGHFMPASLLPSQISTLEPLDDGERGLTLENTGTPDEVTTRIVDELGLVAS</sequence>
<name>A0A251Y667_9MICO</name>
<keyword evidence="4 10" id="KW-0808">Transferase</keyword>
<dbReference type="GO" id="GO:0019521">
    <property type="term" value="P:D-gluconate metabolic process"/>
    <property type="evidence" value="ECO:0007669"/>
    <property type="project" value="UniProtKB-KW"/>
</dbReference>
<evidence type="ECO:0000256" key="7">
    <source>
        <dbReference type="ARBA" id="ARBA00022840"/>
    </source>
</evidence>
<evidence type="ECO:0000256" key="10">
    <source>
        <dbReference type="RuleBase" id="RU363066"/>
    </source>
</evidence>
<comment type="similarity">
    <text evidence="2 10">Belongs to the gluconokinase GntK/GntV family.</text>
</comment>
<evidence type="ECO:0000256" key="4">
    <source>
        <dbReference type="ARBA" id="ARBA00022679"/>
    </source>
</evidence>
<comment type="pathway">
    <text evidence="1">Carbohydrate acid metabolism.</text>
</comment>
<dbReference type="RefSeq" id="WP_086521676.1">
    <property type="nucleotide sequence ID" value="NZ_MDJW01000009.1"/>
</dbReference>
<dbReference type="FunFam" id="3.40.50.300:FF:000522">
    <property type="entry name" value="Gluconokinase"/>
    <property type="match status" value="1"/>
</dbReference>
<evidence type="ECO:0000256" key="8">
    <source>
        <dbReference type="ARBA" id="ARBA00023064"/>
    </source>
</evidence>
<dbReference type="Pfam" id="PF13671">
    <property type="entry name" value="AAA_33"/>
    <property type="match status" value="1"/>
</dbReference>
<comment type="catalytic activity">
    <reaction evidence="9 10">
        <text>D-gluconate + ATP = 6-phospho-D-gluconate + ADP + H(+)</text>
        <dbReference type="Rhea" id="RHEA:19433"/>
        <dbReference type="ChEBI" id="CHEBI:15378"/>
        <dbReference type="ChEBI" id="CHEBI:18391"/>
        <dbReference type="ChEBI" id="CHEBI:30616"/>
        <dbReference type="ChEBI" id="CHEBI:58759"/>
        <dbReference type="ChEBI" id="CHEBI:456216"/>
        <dbReference type="EC" id="2.7.1.12"/>
    </reaction>
</comment>
<keyword evidence="7 10" id="KW-0067">ATP-binding</keyword>
<keyword evidence="8" id="KW-0311">Gluconate utilization</keyword>
<evidence type="ECO:0000256" key="2">
    <source>
        <dbReference type="ARBA" id="ARBA00008420"/>
    </source>
</evidence>
<evidence type="ECO:0000313" key="11">
    <source>
        <dbReference type="EMBL" id="OUE19792.1"/>
    </source>
</evidence>
<dbReference type="PANTHER" id="PTHR43442">
    <property type="entry name" value="GLUCONOKINASE-RELATED"/>
    <property type="match status" value="1"/>
</dbReference>
<dbReference type="GO" id="GO:0005524">
    <property type="term" value="F:ATP binding"/>
    <property type="evidence" value="ECO:0007669"/>
    <property type="project" value="UniProtKB-KW"/>
</dbReference>
<evidence type="ECO:0000256" key="6">
    <source>
        <dbReference type="ARBA" id="ARBA00022777"/>
    </source>
</evidence>
<evidence type="ECO:0000256" key="5">
    <source>
        <dbReference type="ARBA" id="ARBA00022741"/>
    </source>
</evidence>
<protein>
    <recommendedName>
        <fullName evidence="3 10">Gluconokinase</fullName>
        <ecNumber evidence="3 10">2.7.1.12</ecNumber>
    </recommendedName>
</protein>
<keyword evidence="5 10" id="KW-0547">Nucleotide-binding</keyword>
<dbReference type="SUPFAM" id="SSF52540">
    <property type="entry name" value="P-loop containing nucleoside triphosphate hydrolases"/>
    <property type="match status" value="1"/>
</dbReference>
<dbReference type="EC" id="2.7.1.12" evidence="3 10"/>